<dbReference type="Pfam" id="PF05347">
    <property type="entry name" value="Complex1_LYR"/>
    <property type="match status" value="1"/>
</dbReference>
<evidence type="ECO:0000313" key="8">
    <source>
        <dbReference type="EMBL" id="KAF2854482.1"/>
    </source>
</evidence>
<dbReference type="Proteomes" id="UP000799423">
    <property type="component" value="Unassembled WGS sequence"/>
</dbReference>
<dbReference type="GO" id="GO:0005739">
    <property type="term" value="C:mitochondrion"/>
    <property type="evidence" value="ECO:0007669"/>
    <property type="project" value="UniProtKB-SubCell"/>
</dbReference>
<dbReference type="CDD" id="cd20262">
    <property type="entry name" value="Complex1_LYR_LYRM2"/>
    <property type="match status" value="1"/>
</dbReference>
<comment type="function">
    <text evidence="6">Involved in efficient integration of the N-module into mitochondrial respiratory chain complex I.</text>
</comment>
<sequence>MLRRYATIANKPPSRLKARGKTPVGLDHFIQRQRALALWREIVRSTSNIPDAGARKDMRLFARSEFEQHKQVTDLGHIRYLISYGKTQFQTMKGTLINSGVLTE</sequence>
<organism evidence="8 9">
    <name type="scientific">Plenodomus tracheiphilus IPT5</name>
    <dbReference type="NCBI Taxonomy" id="1408161"/>
    <lineage>
        <taxon>Eukaryota</taxon>
        <taxon>Fungi</taxon>
        <taxon>Dikarya</taxon>
        <taxon>Ascomycota</taxon>
        <taxon>Pezizomycotina</taxon>
        <taxon>Dothideomycetes</taxon>
        <taxon>Pleosporomycetidae</taxon>
        <taxon>Pleosporales</taxon>
        <taxon>Pleosporineae</taxon>
        <taxon>Leptosphaeriaceae</taxon>
        <taxon>Plenodomus</taxon>
    </lineage>
</organism>
<keyword evidence="3" id="KW-0809">Transit peptide</keyword>
<evidence type="ECO:0000256" key="3">
    <source>
        <dbReference type="ARBA" id="ARBA00022946"/>
    </source>
</evidence>
<dbReference type="EMBL" id="MU006292">
    <property type="protein sequence ID" value="KAF2854482.1"/>
    <property type="molecule type" value="Genomic_DNA"/>
</dbReference>
<evidence type="ECO:0000256" key="2">
    <source>
        <dbReference type="ARBA" id="ARBA00009508"/>
    </source>
</evidence>
<evidence type="ECO:0000256" key="5">
    <source>
        <dbReference type="ARBA" id="ARBA00026235"/>
    </source>
</evidence>
<protein>
    <recommendedName>
        <fullName evidence="5">LYR motif-containing protein 2</fullName>
    </recommendedName>
</protein>
<proteinExistence type="inferred from homology"/>
<evidence type="ECO:0000259" key="7">
    <source>
        <dbReference type="Pfam" id="PF05347"/>
    </source>
</evidence>
<evidence type="ECO:0000256" key="6">
    <source>
        <dbReference type="ARBA" id="ARBA00044735"/>
    </source>
</evidence>
<comment type="similarity">
    <text evidence="2">Belongs to the complex I LYR family.</text>
</comment>
<gene>
    <name evidence="8" type="ORF">T440DRAFT_514392</name>
</gene>
<dbReference type="InterPro" id="IPR045293">
    <property type="entry name" value="Complex1_LYR_LYRM2"/>
</dbReference>
<dbReference type="OrthoDB" id="74240at2759"/>
<reference evidence="8" key="1">
    <citation type="submission" date="2020-01" db="EMBL/GenBank/DDBJ databases">
        <authorList>
            <consortium name="DOE Joint Genome Institute"/>
            <person name="Haridas S."/>
            <person name="Albert R."/>
            <person name="Binder M."/>
            <person name="Bloem J."/>
            <person name="Labutti K."/>
            <person name="Salamov A."/>
            <person name="Andreopoulos B."/>
            <person name="Baker S.E."/>
            <person name="Barry K."/>
            <person name="Bills G."/>
            <person name="Bluhm B.H."/>
            <person name="Cannon C."/>
            <person name="Castanera R."/>
            <person name="Culley D.E."/>
            <person name="Daum C."/>
            <person name="Ezra D."/>
            <person name="Gonzalez J.B."/>
            <person name="Henrissat B."/>
            <person name="Kuo A."/>
            <person name="Liang C."/>
            <person name="Lipzen A."/>
            <person name="Lutzoni F."/>
            <person name="Magnuson J."/>
            <person name="Mondo S."/>
            <person name="Nolan M."/>
            <person name="Ohm R."/>
            <person name="Pangilinan J."/>
            <person name="Park H.-J."/>
            <person name="Ramirez L."/>
            <person name="Alfaro M."/>
            <person name="Sun H."/>
            <person name="Tritt A."/>
            <person name="Yoshinaga Y."/>
            <person name="Zwiers L.-H."/>
            <person name="Turgeon B.G."/>
            <person name="Goodwin S.B."/>
            <person name="Spatafora J.W."/>
            <person name="Crous P.W."/>
            <person name="Grigoriev I.V."/>
        </authorList>
    </citation>
    <scope>NUCLEOTIDE SEQUENCE</scope>
    <source>
        <strain evidence="8">IPT5</strain>
    </source>
</reference>
<feature type="domain" description="Complex 1 LYR protein" evidence="7">
    <location>
        <begin position="33"/>
        <end position="90"/>
    </location>
</feature>
<evidence type="ECO:0000256" key="4">
    <source>
        <dbReference type="ARBA" id="ARBA00023128"/>
    </source>
</evidence>
<dbReference type="AlphaFoldDB" id="A0A6A7BGU6"/>
<evidence type="ECO:0000256" key="1">
    <source>
        <dbReference type="ARBA" id="ARBA00004173"/>
    </source>
</evidence>
<dbReference type="PANTHER" id="PTHR13675">
    <property type="entry name" value="LYR MOTIF-CONTAINING PROTEIN 2"/>
    <property type="match status" value="1"/>
</dbReference>
<keyword evidence="4" id="KW-0496">Mitochondrion</keyword>
<dbReference type="PANTHER" id="PTHR13675:SF0">
    <property type="entry name" value="LYR MOTIF-CONTAINING PROTEIN 2"/>
    <property type="match status" value="1"/>
</dbReference>
<accession>A0A6A7BGU6</accession>
<name>A0A6A7BGU6_9PLEO</name>
<evidence type="ECO:0000313" key="9">
    <source>
        <dbReference type="Proteomes" id="UP000799423"/>
    </source>
</evidence>
<keyword evidence="9" id="KW-1185">Reference proteome</keyword>
<comment type="subcellular location">
    <subcellularLocation>
        <location evidence="1">Mitochondrion</location>
    </subcellularLocation>
</comment>
<dbReference type="InterPro" id="IPR008011">
    <property type="entry name" value="Complex1_LYR_dom"/>
</dbReference>